<dbReference type="InterPro" id="IPR016181">
    <property type="entry name" value="Acyl_CoA_acyltransferase"/>
</dbReference>
<proteinExistence type="inferred from homology"/>
<comment type="caution">
    <text evidence="10">The sequence shown here is derived from an EMBL/GenBank/DDBJ whole genome shotgun (WGS) entry which is preliminary data.</text>
</comment>
<dbReference type="OMA" id="NQRYDWI"/>
<dbReference type="GO" id="GO:0005789">
    <property type="term" value="C:endoplasmic reticulum membrane"/>
    <property type="evidence" value="ECO:0007669"/>
    <property type="project" value="UniProtKB-SubCell"/>
</dbReference>
<name>A0A2W1DJZ9_9PLEO</name>
<reference evidence="10" key="1">
    <citation type="journal article" date="2018" name="BMC Genomics">
        <title>Comparative genomics of the wheat fungal pathogen Pyrenophora tritici-repentis reveals chromosomal variations and genome plasticity.</title>
        <authorList>
            <person name="Moolhuijzen P."/>
            <person name="See P.T."/>
            <person name="Hane J.K."/>
            <person name="Shi G."/>
            <person name="Liu Z."/>
            <person name="Oliver R.P."/>
            <person name="Moffat C.S."/>
        </authorList>
    </citation>
    <scope>NUCLEOTIDE SEQUENCE [LARGE SCALE GENOMIC DNA]</scope>
    <source>
        <strain evidence="10">M4</strain>
    </source>
</reference>
<dbReference type="InterPro" id="IPR039143">
    <property type="entry name" value="GNPNAT1-like"/>
</dbReference>
<evidence type="ECO:0000256" key="7">
    <source>
        <dbReference type="ARBA" id="ARBA00023315"/>
    </source>
</evidence>
<dbReference type="PANTHER" id="PTHR13355:SF11">
    <property type="entry name" value="GLUCOSAMINE 6-PHOSPHATE N-ACETYLTRANSFERASE"/>
    <property type="match status" value="1"/>
</dbReference>
<gene>
    <name evidence="10" type="ORF">PtrM4_111160</name>
</gene>
<keyword evidence="7 8" id="KW-0012">Acyltransferase</keyword>
<dbReference type="EC" id="2.3.1.4" evidence="8"/>
<accession>A0A2W1DJZ9</accession>
<dbReference type="RefSeq" id="XP_001935691.1">
    <property type="nucleotide sequence ID" value="XM_001935656.2"/>
</dbReference>
<dbReference type="Gene3D" id="3.40.630.30">
    <property type="match status" value="1"/>
</dbReference>
<evidence type="ECO:0000256" key="5">
    <source>
        <dbReference type="ARBA" id="ARBA00022824"/>
    </source>
</evidence>
<feature type="domain" description="N-acetyltransferase" evidence="9">
    <location>
        <begin position="26"/>
        <end position="170"/>
    </location>
</feature>
<dbReference type="EMBL" id="NQIK02000005">
    <property type="protein sequence ID" value="KAF7571114.1"/>
    <property type="molecule type" value="Genomic_DNA"/>
</dbReference>
<evidence type="ECO:0000256" key="6">
    <source>
        <dbReference type="ARBA" id="ARBA00023136"/>
    </source>
</evidence>
<dbReference type="GO" id="GO:0006048">
    <property type="term" value="P:UDP-N-acetylglucosamine biosynthetic process"/>
    <property type="evidence" value="ECO:0007669"/>
    <property type="project" value="UniProtKB-UniRule"/>
</dbReference>
<evidence type="ECO:0000313" key="11">
    <source>
        <dbReference type="Proteomes" id="UP000245464"/>
    </source>
</evidence>
<comment type="subcellular location">
    <subcellularLocation>
        <location evidence="1">Endomembrane system</location>
        <topology evidence="1">Peripheral membrane protein</topology>
    </subcellularLocation>
    <subcellularLocation>
        <location evidence="2">Endoplasmic reticulum membrane</location>
    </subcellularLocation>
</comment>
<comment type="subunit">
    <text evidence="3">Homodimer.</text>
</comment>
<comment type="catalytic activity">
    <reaction evidence="8">
        <text>D-glucosamine 6-phosphate + acetyl-CoA = N-acetyl-D-glucosamine 6-phosphate + CoA + H(+)</text>
        <dbReference type="Rhea" id="RHEA:10292"/>
        <dbReference type="ChEBI" id="CHEBI:15378"/>
        <dbReference type="ChEBI" id="CHEBI:57287"/>
        <dbReference type="ChEBI" id="CHEBI:57288"/>
        <dbReference type="ChEBI" id="CHEBI:57513"/>
        <dbReference type="ChEBI" id="CHEBI:58725"/>
        <dbReference type="EC" id="2.3.1.4"/>
    </reaction>
</comment>
<dbReference type="PROSITE" id="PS51186">
    <property type="entry name" value="GNAT"/>
    <property type="match status" value="1"/>
</dbReference>
<comment type="pathway">
    <text evidence="8">Nucleotide-sugar biosynthesis; UDP-N-acetyl-alpha-D-glucosamine biosynthesis; N-acetyl-alpha-D-glucosamine 1-phosphate from alpha-D-glucosamine 6-phosphate (route I): step 1/2.</text>
</comment>
<dbReference type="OrthoDB" id="10039976at2759"/>
<evidence type="ECO:0000256" key="3">
    <source>
        <dbReference type="ARBA" id="ARBA00011738"/>
    </source>
</evidence>
<dbReference type="Proteomes" id="UP000245464">
    <property type="component" value="Chromosome 5"/>
</dbReference>
<evidence type="ECO:0000256" key="1">
    <source>
        <dbReference type="ARBA" id="ARBA00004184"/>
    </source>
</evidence>
<sequence length="170" mass="18976">MAATDGPLFSTDLISPEVLKALPEGYGCRPLEKKDYANGFLDVLRVLTTVGDITEEQWNKRYDWMSARNDEYFLLCITDSSNAIVGTGALIVERKFIHQLGLVGHIEDIAVAKDQQGKKLGLRIIQALDFVAEKVGCYKTILDCSEANEGFYVKCGFKRAGLEMAHYYGR</sequence>
<dbReference type="InterPro" id="IPR000182">
    <property type="entry name" value="GNAT_dom"/>
</dbReference>
<dbReference type="PANTHER" id="PTHR13355">
    <property type="entry name" value="GLUCOSAMINE 6-PHOSPHATE N-ACETYLTRANSFERASE"/>
    <property type="match status" value="1"/>
</dbReference>
<dbReference type="Pfam" id="PF00583">
    <property type="entry name" value="Acetyltransf_1"/>
    <property type="match status" value="1"/>
</dbReference>
<dbReference type="KEGG" id="ptrr:6343609"/>
<protein>
    <recommendedName>
        <fullName evidence="8">Glucosamine 6-phosphate N-acetyltransferase</fullName>
        <ecNumber evidence="8">2.3.1.4</ecNumber>
    </recommendedName>
</protein>
<keyword evidence="5" id="KW-0256">Endoplasmic reticulum</keyword>
<dbReference type="CDD" id="cd04301">
    <property type="entry name" value="NAT_SF"/>
    <property type="match status" value="1"/>
</dbReference>
<comment type="similarity">
    <text evidence="8">Belongs to the acetyltransferase family. GNA1 subfamily.</text>
</comment>
<keyword evidence="4 8" id="KW-0808">Transferase</keyword>
<dbReference type="AlphaFoldDB" id="A0A2W1DJZ9"/>
<evidence type="ECO:0000256" key="8">
    <source>
        <dbReference type="RuleBase" id="RU365086"/>
    </source>
</evidence>
<evidence type="ECO:0000256" key="2">
    <source>
        <dbReference type="ARBA" id="ARBA00004586"/>
    </source>
</evidence>
<keyword evidence="6" id="KW-0472">Membrane</keyword>
<dbReference type="UniPathway" id="UPA00113">
    <property type="reaction ID" value="UER00529"/>
</dbReference>
<dbReference type="GeneID" id="6343609"/>
<dbReference type="GO" id="GO:0004343">
    <property type="term" value="F:glucosamine 6-phosphate N-acetyltransferase activity"/>
    <property type="evidence" value="ECO:0007669"/>
    <property type="project" value="UniProtKB-UniRule"/>
</dbReference>
<dbReference type="SUPFAM" id="SSF55729">
    <property type="entry name" value="Acyl-CoA N-acyltransferases (Nat)"/>
    <property type="match status" value="1"/>
</dbReference>
<dbReference type="FunFam" id="3.40.630.30:FF:000048">
    <property type="entry name" value="Glucosamine 6-phosphate N-acetyltransferase"/>
    <property type="match status" value="1"/>
</dbReference>
<organism evidence="10 11">
    <name type="scientific">Pyrenophora tritici-repentis</name>
    <dbReference type="NCBI Taxonomy" id="45151"/>
    <lineage>
        <taxon>Eukaryota</taxon>
        <taxon>Fungi</taxon>
        <taxon>Dikarya</taxon>
        <taxon>Ascomycota</taxon>
        <taxon>Pezizomycotina</taxon>
        <taxon>Dothideomycetes</taxon>
        <taxon>Pleosporomycetidae</taxon>
        <taxon>Pleosporales</taxon>
        <taxon>Pleosporineae</taxon>
        <taxon>Pleosporaceae</taxon>
        <taxon>Pyrenophora</taxon>
    </lineage>
</organism>
<evidence type="ECO:0000256" key="4">
    <source>
        <dbReference type="ARBA" id="ARBA00022679"/>
    </source>
</evidence>
<evidence type="ECO:0000259" key="9">
    <source>
        <dbReference type="PROSITE" id="PS51186"/>
    </source>
</evidence>
<evidence type="ECO:0000313" key="10">
    <source>
        <dbReference type="EMBL" id="KAF7571114.1"/>
    </source>
</evidence>